<keyword evidence="2" id="KW-0560">Oxidoreductase</keyword>
<dbReference type="InterPro" id="IPR050765">
    <property type="entry name" value="Riboflavin_Biosynth_HTPR"/>
</dbReference>
<feature type="domain" description="Bacterial bifunctional deaminase-reductase C-terminal" evidence="3">
    <location>
        <begin position="8"/>
        <end position="209"/>
    </location>
</feature>
<evidence type="ECO:0000256" key="1">
    <source>
        <dbReference type="ARBA" id="ARBA00022857"/>
    </source>
</evidence>
<protein>
    <submittedName>
        <fullName evidence="4">Dihydrofolate reductase family protein</fullName>
    </submittedName>
</protein>
<evidence type="ECO:0000313" key="5">
    <source>
        <dbReference type="Proteomes" id="UP000694300"/>
    </source>
</evidence>
<dbReference type="Pfam" id="PF01872">
    <property type="entry name" value="RibD_C"/>
    <property type="match status" value="1"/>
</dbReference>
<comment type="caution">
    <text evidence="4">The sequence shown here is derived from an EMBL/GenBank/DDBJ whole genome shotgun (WGS) entry which is preliminary data.</text>
</comment>
<evidence type="ECO:0000313" key="4">
    <source>
        <dbReference type="EMBL" id="MBW0127441.1"/>
    </source>
</evidence>
<keyword evidence="1" id="KW-0521">NADP</keyword>
<dbReference type="PANTHER" id="PTHR38011:SF7">
    <property type="entry name" value="2,5-DIAMINO-6-RIBOSYLAMINO-4(3H)-PYRIMIDINONE 5'-PHOSPHATE REDUCTASE"/>
    <property type="match status" value="1"/>
</dbReference>
<evidence type="ECO:0000259" key="3">
    <source>
        <dbReference type="Pfam" id="PF01872"/>
    </source>
</evidence>
<dbReference type="Proteomes" id="UP000694300">
    <property type="component" value="Unassembled WGS sequence"/>
</dbReference>
<dbReference type="RefSeq" id="WP_226369920.1">
    <property type="nucleotide sequence ID" value="NZ_JADQDE010000172.1"/>
</dbReference>
<evidence type="ECO:0000256" key="2">
    <source>
        <dbReference type="ARBA" id="ARBA00023002"/>
    </source>
</evidence>
<sequence>MRAGHGRPYVVSSVAVSLDGRIDDASPARLVLSGPEDLDRVDDVRAGVDAVLVGAGTVRADDPRLLVRSADRRAARVARGLPETPLRVVLSRGGLLDPAARVLSGAPTLVLTTGAAPDVPAPGGSVEVVTVPDLPAALALLHDRGIGRLLVEGGAAVHTAFLAAGLVDELHLAVAPLLVGSGPPFVHPAAFPAGRWRLAGVDTVGDVAVLRLLRRAG</sequence>
<name>A0ABS6U5G8_9PSEU</name>
<accession>A0ABS6U5G8</accession>
<proteinExistence type="predicted"/>
<dbReference type="InterPro" id="IPR002734">
    <property type="entry name" value="RibDG_C"/>
</dbReference>
<dbReference type="EMBL" id="JADQDF010000001">
    <property type="protein sequence ID" value="MBW0127441.1"/>
    <property type="molecule type" value="Genomic_DNA"/>
</dbReference>
<dbReference type="PANTHER" id="PTHR38011">
    <property type="entry name" value="DIHYDROFOLATE REDUCTASE FAMILY PROTEIN (AFU_ORTHOLOGUE AFUA_8G06820)"/>
    <property type="match status" value="1"/>
</dbReference>
<keyword evidence="5" id="KW-1185">Reference proteome</keyword>
<organism evidence="4 5">
    <name type="scientific">Pseudonocardia oceani</name>
    <dbReference type="NCBI Taxonomy" id="2792013"/>
    <lineage>
        <taxon>Bacteria</taxon>
        <taxon>Bacillati</taxon>
        <taxon>Actinomycetota</taxon>
        <taxon>Actinomycetes</taxon>
        <taxon>Pseudonocardiales</taxon>
        <taxon>Pseudonocardiaceae</taxon>
        <taxon>Pseudonocardia</taxon>
    </lineage>
</organism>
<gene>
    <name evidence="4" type="ORF">I4I82_07060</name>
</gene>
<reference evidence="4 5" key="1">
    <citation type="submission" date="2020-11" db="EMBL/GenBank/DDBJ databases">
        <title>Pseudonocardia abyssalis sp. nov. and Pseudonocardia oceani sp. nov., description and phylogenomic analysis of two novel actinomycetes isolated from the deep Southern Ocean.</title>
        <authorList>
            <person name="Parra J."/>
        </authorList>
    </citation>
    <scope>NUCLEOTIDE SEQUENCE [LARGE SCALE GENOMIC DNA]</scope>
    <source>
        <strain evidence="5">KRD185</strain>
    </source>
</reference>